<comment type="caution">
    <text evidence="4">The sequence shown here is derived from an EMBL/GenBank/DDBJ whole genome shotgun (WGS) entry which is preliminary data.</text>
</comment>
<organism evidence="4 5">
    <name type="scientific">Rhodomicrobium udaipurense</name>
    <dbReference type="NCBI Taxonomy" id="1202716"/>
    <lineage>
        <taxon>Bacteria</taxon>
        <taxon>Pseudomonadati</taxon>
        <taxon>Pseudomonadota</taxon>
        <taxon>Alphaproteobacteria</taxon>
        <taxon>Hyphomicrobiales</taxon>
        <taxon>Hyphomicrobiaceae</taxon>
        <taxon>Rhodomicrobium</taxon>
    </lineage>
</organism>
<keyword evidence="5" id="KW-1185">Reference proteome</keyword>
<accession>A0A8I1KIY7</accession>
<dbReference type="Proteomes" id="UP000623250">
    <property type="component" value="Unassembled WGS sequence"/>
</dbReference>
<dbReference type="Gene3D" id="1.25.40.20">
    <property type="entry name" value="Ankyrin repeat-containing domain"/>
    <property type="match status" value="1"/>
</dbReference>
<evidence type="ECO:0000256" key="3">
    <source>
        <dbReference type="SAM" id="SignalP"/>
    </source>
</evidence>
<evidence type="ECO:0000313" key="5">
    <source>
        <dbReference type="Proteomes" id="UP000623250"/>
    </source>
</evidence>
<reference evidence="4 5" key="1">
    <citation type="submission" date="2020-12" db="EMBL/GenBank/DDBJ databases">
        <title>Revised draft genomes of Rhodomicrobium vannielii ATCC 17100 and Rhodomicrobium udaipurense JA643.</title>
        <authorList>
            <person name="Conners E.M."/>
            <person name="Davenport E.J."/>
            <person name="Bose A."/>
        </authorList>
    </citation>
    <scope>NUCLEOTIDE SEQUENCE [LARGE SCALE GENOMIC DNA]</scope>
    <source>
        <strain evidence="4 5">JA643</strain>
    </source>
</reference>
<evidence type="ECO:0000256" key="2">
    <source>
        <dbReference type="ARBA" id="ARBA00023043"/>
    </source>
</evidence>
<keyword evidence="3" id="KW-0732">Signal</keyword>
<keyword evidence="1" id="KW-0677">Repeat</keyword>
<proteinExistence type="predicted"/>
<sequence>MRAVIAAVLSLFGVTMSQAEFEGLIFERAPYKAAAEAITAGDTATLRRLIAEGLDVNYEGRETWTPWGLDTVTLLLWAVLQDQPRGVEMLVEAGADVNKGSRRNHTSLMMSIAKSDAMFDLMLSYKPDPNLIYAGRYSALSLVLVEYRLADKRFERAERLVAHGADIDLDLDRGDTVLIEFSRLEYWQNVLWLLEHGADYEKKGWNDLTAVDWLQDSYETGALKPSALYDYRHKVRDWLLARGVDRSRIDPRPKAQRGGN</sequence>
<dbReference type="SUPFAM" id="SSF48403">
    <property type="entry name" value="Ankyrin repeat"/>
    <property type="match status" value="1"/>
</dbReference>
<dbReference type="EMBL" id="JAEMUK010000003">
    <property type="protein sequence ID" value="MBJ7542244.1"/>
    <property type="molecule type" value="Genomic_DNA"/>
</dbReference>
<dbReference type="AlphaFoldDB" id="A0A8I1KIY7"/>
<dbReference type="PANTHER" id="PTHR24171">
    <property type="entry name" value="ANKYRIN REPEAT DOMAIN-CONTAINING PROTEIN 39-RELATED"/>
    <property type="match status" value="1"/>
</dbReference>
<evidence type="ECO:0000313" key="4">
    <source>
        <dbReference type="EMBL" id="MBJ7542244.1"/>
    </source>
</evidence>
<dbReference type="InterPro" id="IPR036770">
    <property type="entry name" value="Ankyrin_rpt-contain_sf"/>
</dbReference>
<dbReference type="SMART" id="SM00248">
    <property type="entry name" value="ANK"/>
    <property type="match status" value="4"/>
</dbReference>
<gene>
    <name evidence="4" type="ORF">JDN41_01570</name>
</gene>
<protein>
    <submittedName>
        <fullName evidence="4">Ankyrin repeat domain-containing protein</fullName>
    </submittedName>
</protein>
<dbReference type="RefSeq" id="WP_037241944.1">
    <property type="nucleotide sequence ID" value="NZ_JAEMUK010000003.1"/>
</dbReference>
<evidence type="ECO:0000256" key="1">
    <source>
        <dbReference type="ARBA" id="ARBA00022737"/>
    </source>
</evidence>
<feature type="chain" id="PRO_5034778920" evidence="3">
    <location>
        <begin position="20"/>
        <end position="260"/>
    </location>
</feature>
<keyword evidence="2" id="KW-0040">ANK repeat</keyword>
<dbReference type="InterPro" id="IPR002110">
    <property type="entry name" value="Ankyrin_rpt"/>
</dbReference>
<feature type="signal peptide" evidence="3">
    <location>
        <begin position="1"/>
        <end position="19"/>
    </location>
</feature>
<name>A0A8I1KIY7_9HYPH</name>